<dbReference type="AlphaFoldDB" id="A0A9D0YV34"/>
<feature type="compositionally biased region" description="Basic residues" evidence="1">
    <location>
        <begin position="292"/>
        <end position="305"/>
    </location>
</feature>
<evidence type="ECO:0008006" key="4">
    <source>
        <dbReference type="Google" id="ProtNLM"/>
    </source>
</evidence>
<gene>
    <name evidence="2" type="ORF">IAA66_02885</name>
</gene>
<protein>
    <recommendedName>
        <fullName evidence="4">2-oxoacid dehydrogenase acyltransferase catalytic domain-containing protein</fullName>
    </recommendedName>
</protein>
<reference evidence="2" key="2">
    <citation type="journal article" date="2021" name="PeerJ">
        <title>Extensive microbial diversity within the chicken gut microbiome revealed by metagenomics and culture.</title>
        <authorList>
            <person name="Gilroy R."/>
            <person name="Ravi A."/>
            <person name="Getino M."/>
            <person name="Pursley I."/>
            <person name="Horton D.L."/>
            <person name="Alikhan N.F."/>
            <person name="Baker D."/>
            <person name="Gharbi K."/>
            <person name="Hall N."/>
            <person name="Watson M."/>
            <person name="Adriaenssens E.M."/>
            <person name="Foster-Nyarko E."/>
            <person name="Jarju S."/>
            <person name="Secka A."/>
            <person name="Antonio M."/>
            <person name="Oren A."/>
            <person name="Chaudhuri R.R."/>
            <person name="La Ragione R."/>
            <person name="Hildebrand F."/>
            <person name="Pallen M.J."/>
        </authorList>
    </citation>
    <scope>NUCLEOTIDE SEQUENCE</scope>
    <source>
        <strain evidence="2">ChiHile30-977</strain>
    </source>
</reference>
<dbReference type="Proteomes" id="UP000886819">
    <property type="component" value="Unassembled WGS sequence"/>
</dbReference>
<dbReference type="Gene3D" id="3.30.559.10">
    <property type="entry name" value="Chloramphenicol acetyltransferase-like domain"/>
    <property type="match status" value="2"/>
</dbReference>
<dbReference type="EMBL" id="DVFI01000037">
    <property type="protein sequence ID" value="HIQ62517.1"/>
    <property type="molecule type" value="Genomic_DNA"/>
</dbReference>
<evidence type="ECO:0000313" key="3">
    <source>
        <dbReference type="Proteomes" id="UP000886819"/>
    </source>
</evidence>
<dbReference type="InterPro" id="IPR023213">
    <property type="entry name" value="CAT-like_dom_sf"/>
</dbReference>
<organism evidence="2 3">
    <name type="scientific">Candidatus Avichristensenella intestinipullorum</name>
    <dbReference type="NCBI Taxonomy" id="2840693"/>
    <lineage>
        <taxon>Bacteria</taxon>
        <taxon>Bacillati</taxon>
        <taxon>Bacillota</taxon>
        <taxon>Clostridia</taxon>
        <taxon>Candidatus Avichristensenella</taxon>
    </lineage>
</organism>
<feature type="region of interest" description="Disordered" evidence="1">
    <location>
        <begin position="285"/>
        <end position="305"/>
    </location>
</feature>
<sequence length="305" mass="34482">MFGFRPDGRRLSNIDPIVGLTPYLMPKRNDAMVNVPLQVDCDTLTRYIRQQRDKGHVISYLDLVVAGYVRTIAQFPELNRFIANKQLYARNSICVSMTVLKQTGTDELLETTIKPHFDPRDTLFDVHAKLQAAIDENRRMEMVNDTDAIARLLLKTPGLPTTVVSLVRLLDRVGILPRFLLNASPFHTGMFLTNMASLGMPYVYHHIYNFGTTSLFVAMGKVERVPLPGPDGQVIFKRVIPLGVVVDERITSGASYGQAFGYWRDLLADPCQLETPPESVRYDIEPEEKTASRKKSRRARRTLSA</sequence>
<proteinExistence type="predicted"/>
<comment type="caution">
    <text evidence="2">The sequence shown here is derived from an EMBL/GenBank/DDBJ whole genome shotgun (WGS) entry which is preliminary data.</text>
</comment>
<name>A0A9D0YV34_9FIRM</name>
<dbReference type="SUPFAM" id="SSF52777">
    <property type="entry name" value="CoA-dependent acyltransferases"/>
    <property type="match status" value="1"/>
</dbReference>
<evidence type="ECO:0000313" key="2">
    <source>
        <dbReference type="EMBL" id="HIQ62517.1"/>
    </source>
</evidence>
<accession>A0A9D0YV34</accession>
<evidence type="ECO:0000256" key="1">
    <source>
        <dbReference type="SAM" id="MobiDB-lite"/>
    </source>
</evidence>
<reference evidence="2" key="1">
    <citation type="submission" date="2020-10" db="EMBL/GenBank/DDBJ databases">
        <authorList>
            <person name="Gilroy R."/>
        </authorList>
    </citation>
    <scope>NUCLEOTIDE SEQUENCE</scope>
    <source>
        <strain evidence="2">ChiHile30-977</strain>
    </source>
</reference>